<dbReference type="AlphaFoldDB" id="S2IYJ2"/>
<organism evidence="2 3">
    <name type="scientific">Mucor circinelloides f. circinelloides (strain 1006PhL)</name>
    <name type="common">Mucormycosis agent</name>
    <name type="synonym">Calyptromyces circinelloides</name>
    <dbReference type="NCBI Taxonomy" id="1220926"/>
    <lineage>
        <taxon>Eukaryota</taxon>
        <taxon>Fungi</taxon>
        <taxon>Fungi incertae sedis</taxon>
        <taxon>Mucoromycota</taxon>
        <taxon>Mucoromycotina</taxon>
        <taxon>Mucoromycetes</taxon>
        <taxon>Mucorales</taxon>
        <taxon>Mucorineae</taxon>
        <taxon>Mucoraceae</taxon>
        <taxon>Mucor</taxon>
    </lineage>
</organism>
<dbReference type="Proteomes" id="UP000014254">
    <property type="component" value="Unassembled WGS sequence"/>
</dbReference>
<proteinExistence type="predicted"/>
<feature type="region of interest" description="Disordered" evidence="1">
    <location>
        <begin position="164"/>
        <end position="188"/>
    </location>
</feature>
<dbReference type="STRING" id="1220926.S2IYJ2"/>
<reference evidence="3" key="1">
    <citation type="submission" date="2013-05" db="EMBL/GenBank/DDBJ databases">
        <title>The Genome sequence of Mucor circinelloides f. circinelloides 1006PhL.</title>
        <authorList>
            <consortium name="The Broad Institute Genomics Platform"/>
            <person name="Cuomo C."/>
            <person name="Earl A."/>
            <person name="Findley K."/>
            <person name="Lee S.C."/>
            <person name="Walker B."/>
            <person name="Young S."/>
            <person name="Zeng Q."/>
            <person name="Gargeya S."/>
            <person name="Fitzgerald M."/>
            <person name="Haas B."/>
            <person name="Abouelleil A."/>
            <person name="Allen A.W."/>
            <person name="Alvarado L."/>
            <person name="Arachchi H.M."/>
            <person name="Berlin A.M."/>
            <person name="Chapman S.B."/>
            <person name="Gainer-Dewar J."/>
            <person name="Goldberg J."/>
            <person name="Griggs A."/>
            <person name="Gujja S."/>
            <person name="Hansen M."/>
            <person name="Howarth C."/>
            <person name="Imamovic A."/>
            <person name="Ireland A."/>
            <person name="Larimer J."/>
            <person name="McCowan C."/>
            <person name="Murphy C."/>
            <person name="Pearson M."/>
            <person name="Poon T.W."/>
            <person name="Priest M."/>
            <person name="Roberts A."/>
            <person name="Saif S."/>
            <person name="Shea T."/>
            <person name="Sisk P."/>
            <person name="Sykes S."/>
            <person name="Wortman J."/>
            <person name="Nusbaum C."/>
            <person name="Birren B."/>
        </authorList>
    </citation>
    <scope>NUCLEOTIDE SEQUENCE [LARGE SCALE GENOMIC DNA]</scope>
    <source>
        <strain evidence="3">1006PhL</strain>
    </source>
</reference>
<dbReference type="EMBL" id="KE124095">
    <property type="protein sequence ID" value="EPB82866.1"/>
    <property type="molecule type" value="Genomic_DNA"/>
</dbReference>
<feature type="compositionally biased region" description="Polar residues" evidence="1">
    <location>
        <begin position="164"/>
        <end position="178"/>
    </location>
</feature>
<accession>S2IYJ2</accession>
<dbReference type="VEuPathDB" id="FungiDB:HMPREF1544_10382"/>
<evidence type="ECO:0000313" key="2">
    <source>
        <dbReference type="EMBL" id="EPB82866.1"/>
    </source>
</evidence>
<name>S2IYJ2_MUCC1</name>
<dbReference type="OrthoDB" id="2281581at2759"/>
<evidence type="ECO:0000313" key="3">
    <source>
        <dbReference type="Proteomes" id="UP000014254"/>
    </source>
</evidence>
<keyword evidence="3" id="KW-1185">Reference proteome</keyword>
<protein>
    <submittedName>
        <fullName evidence="2">Uncharacterized protein</fullName>
    </submittedName>
</protein>
<dbReference type="InParanoid" id="S2IYJ2"/>
<sequence>MFVDASNTGWGCSWDHLRAHGYLTAEEAAQSINWRELKEAHLALKIFPLPENSTVVLIRTDNTTSLSYINKQGGTRSLPLMELATEDNEMITKLHVLDAGSRRSLYGCVIHPMEQVFESIYKSPLESHFSGLAQDQTGTTSFGDSGGAVLAECSVVPSASTLGSLTSKDATTTSGANNSSQDSSSSTTEKLDALRVEIVRQQLLKQSLNT</sequence>
<dbReference type="CDD" id="cd09275">
    <property type="entry name" value="RNase_HI_RT_DIRS1"/>
    <property type="match status" value="1"/>
</dbReference>
<gene>
    <name evidence="2" type="ORF">HMPREF1544_10382</name>
</gene>
<evidence type="ECO:0000256" key="1">
    <source>
        <dbReference type="SAM" id="MobiDB-lite"/>
    </source>
</evidence>